<feature type="transmembrane region" description="Helical" evidence="1">
    <location>
        <begin position="131"/>
        <end position="152"/>
    </location>
</feature>
<protein>
    <submittedName>
        <fullName evidence="2">Uncharacterized protein</fullName>
    </submittedName>
</protein>
<proteinExistence type="predicted"/>
<feature type="transmembrane region" description="Helical" evidence="1">
    <location>
        <begin position="21"/>
        <end position="43"/>
    </location>
</feature>
<dbReference type="EMBL" id="MK072361">
    <property type="protein sequence ID" value="AYV82323.1"/>
    <property type="molecule type" value="Genomic_DNA"/>
</dbReference>
<name>A0A3G5A926_9VIRU</name>
<accession>A0A3G5A926</accession>
<keyword evidence="1" id="KW-0472">Membrane</keyword>
<keyword evidence="1" id="KW-1133">Transmembrane helix</keyword>
<sequence length="174" mass="20317">MNDSQYPQTVQHLIKEYRCGIRCLIILGVVLFVCVSMFTALMYNIESHNLEEDVKQMCKYTVPQNRRTKLDACSIVYQEYTHRTSCQINLHDGDNIKCYVFINEQTNITEIYLTEFHAKCRSYSYRSFGEIIILFIVMTGSVSLIAVMIDLLHHCNKWINTNLQSHTDSNKMLV</sequence>
<evidence type="ECO:0000256" key="1">
    <source>
        <dbReference type="SAM" id="Phobius"/>
    </source>
</evidence>
<organism evidence="2">
    <name type="scientific">Homavirus sp</name>
    <dbReference type="NCBI Taxonomy" id="2487769"/>
    <lineage>
        <taxon>Viruses</taxon>
        <taxon>Varidnaviria</taxon>
        <taxon>Bamfordvirae</taxon>
        <taxon>Nucleocytoviricota</taxon>
        <taxon>Megaviricetes</taxon>
        <taxon>Imitervirales</taxon>
        <taxon>Mimiviridae</taxon>
        <taxon>Klosneuvirinae</taxon>
    </lineage>
</organism>
<keyword evidence="1" id="KW-0812">Transmembrane</keyword>
<gene>
    <name evidence="2" type="ORF">Homavirus30_5</name>
</gene>
<evidence type="ECO:0000313" key="2">
    <source>
        <dbReference type="EMBL" id="AYV82323.1"/>
    </source>
</evidence>
<reference evidence="2" key="1">
    <citation type="submission" date="2018-10" db="EMBL/GenBank/DDBJ databases">
        <title>Hidden diversity of soil giant viruses.</title>
        <authorList>
            <person name="Schulz F."/>
            <person name="Alteio L."/>
            <person name="Goudeau D."/>
            <person name="Ryan E.M."/>
            <person name="Malmstrom R.R."/>
            <person name="Blanchard J."/>
            <person name="Woyke T."/>
        </authorList>
    </citation>
    <scope>NUCLEOTIDE SEQUENCE</scope>
    <source>
        <strain evidence="2">HOV1</strain>
    </source>
</reference>